<name>A0A0B7MNR1_9FUNG</name>
<dbReference type="Pfam" id="PF03908">
    <property type="entry name" value="Sec20"/>
    <property type="match status" value="1"/>
</dbReference>
<evidence type="ECO:0000256" key="1">
    <source>
        <dbReference type="ARBA" id="ARBA00004163"/>
    </source>
</evidence>
<keyword evidence="7 10" id="KW-0175">Coiled coil</keyword>
<proteinExistence type="inferred from homology"/>
<protein>
    <recommendedName>
        <fullName evidence="12">Sec20 C-terminal domain-containing protein</fullName>
    </recommendedName>
</protein>
<evidence type="ECO:0000256" key="10">
    <source>
        <dbReference type="SAM" id="Coils"/>
    </source>
</evidence>
<dbReference type="AlphaFoldDB" id="A0A0B7MNR1"/>
<evidence type="ECO:0000259" key="12">
    <source>
        <dbReference type="Pfam" id="PF03908"/>
    </source>
</evidence>
<keyword evidence="6 11" id="KW-1133">Transmembrane helix</keyword>
<evidence type="ECO:0000256" key="9">
    <source>
        <dbReference type="ARBA" id="ARBA00037934"/>
    </source>
</evidence>
<keyword evidence="14" id="KW-1185">Reference proteome</keyword>
<feature type="domain" description="Sec20 C-terminal" evidence="12">
    <location>
        <begin position="148"/>
        <end position="236"/>
    </location>
</feature>
<dbReference type="Proteomes" id="UP000054107">
    <property type="component" value="Unassembled WGS sequence"/>
</dbReference>
<gene>
    <name evidence="13" type="primary">PARPA_00741.1 scaffold 1131</name>
</gene>
<feature type="coiled-coil region" evidence="10">
    <location>
        <begin position="61"/>
        <end position="95"/>
    </location>
</feature>
<dbReference type="PANTHER" id="PTHR12825">
    <property type="entry name" value="BNIP1-RELATED"/>
    <property type="match status" value="1"/>
</dbReference>
<evidence type="ECO:0000256" key="5">
    <source>
        <dbReference type="ARBA" id="ARBA00022892"/>
    </source>
</evidence>
<organism evidence="13 14">
    <name type="scientific">Parasitella parasitica</name>
    <dbReference type="NCBI Taxonomy" id="35722"/>
    <lineage>
        <taxon>Eukaryota</taxon>
        <taxon>Fungi</taxon>
        <taxon>Fungi incertae sedis</taxon>
        <taxon>Mucoromycota</taxon>
        <taxon>Mucoromycotina</taxon>
        <taxon>Mucoromycetes</taxon>
        <taxon>Mucorales</taxon>
        <taxon>Mucorineae</taxon>
        <taxon>Mucoraceae</taxon>
        <taxon>Parasitella</taxon>
    </lineage>
</organism>
<evidence type="ECO:0000256" key="6">
    <source>
        <dbReference type="ARBA" id="ARBA00022989"/>
    </source>
</evidence>
<comment type="subcellular location">
    <subcellularLocation>
        <location evidence="1">Endoplasmic reticulum membrane</location>
        <topology evidence="1">Single-pass type IV membrane protein</topology>
    </subcellularLocation>
</comment>
<sequence length="295" mass="33384">MATVENNFRSLSRLAAECQRQVERLHRVDSIIVQKEVAELIKSSIRCLSTDIAVVKQLAEEQDTEATKTKIMDRLEEYEKQLKQLKVSSRQAILLSKKRVEDQEKRNREELFGIGSKRVDGKSFTEQYELKQKGLQKGRHDEAVLRASSDVTEALKRTSTLMQQELEKSTFSASMLAESSKTLASTHTEYQNLGALLHISKNVITQLEASDWFDRLLLLFGLLAFSLVVVYIIKKRTWDVGISWIAWLSQTKRSKETLAATLTSVIVQPTTITKSIIDSIIETASPAIIVAKDEL</sequence>
<dbReference type="STRING" id="35722.A0A0B7MNR1"/>
<accession>A0A0B7MNR1</accession>
<dbReference type="OrthoDB" id="46868at2759"/>
<evidence type="ECO:0000313" key="13">
    <source>
        <dbReference type="EMBL" id="CEP07446.1"/>
    </source>
</evidence>
<keyword evidence="5" id="KW-0931">ER-Golgi transport</keyword>
<evidence type="ECO:0000256" key="11">
    <source>
        <dbReference type="SAM" id="Phobius"/>
    </source>
</evidence>
<keyword evidence="3 11" id="KW-0812">Transmembrane</keyword>
<keyword evidence="4" id="KW-0256">Endoplasmic reticulum</keyword>
<keyword evidence="8 11" id="KW-0472">Membrane</keyword>
<dbReference type="EMBL" id="LN719286">
    <property type="protein sequence ID" value="CEP07446.1"/>
    <property type="molecule type" value="Genomic_DNA"/>
</dbReference>
<evidence type="ECO:0000256" key="4">
    <source>
        <dbReference type="ARBA" id="ARBA00022824"/>
    </source>
</evidence>
<dbReference type="PANTHER" id="PTHR12825:SF0">
    <property type="entry name" value="VESICLE TRANSPORT PROTEIN SEC20"/>
    <property type="match status" value="1"/>
</dbReference>
<dbReference type="InterPro" id="IPR005606">
    <property type="entry name" value="Sec20"/>
</dbReference>
<keyword evidence="2" id="KW-0813">Transport</keyword>
<dbReference type="GO" id="GO:0005789">
    <property type="term" value="C:endoplasmic reticulum membrane"/>
    <property type="evidence" value="ECO:0007669"/>
    <property type="project" value="UniProtKB-SubCell"/>
</dbReference>
<dbReference type="InterPro" id="IPR056173">
    <property type="entry name" value="Sec20_C"/>
</dbReference>
<evidence type="ECO:0000313" key="14">
    <source>
        <dbReference type="Proteomes" id="UP000054107"/>
    </source>
</evidence>
<evidence type="ECO:0000256" key="8">
    <source>
        <dbReference type="ARBA" id="ARBA00023136"/>
    </source>
</evidence>
<evidence type="ECO:0000256" key="3">
    <source>
        <dbReference type="ARBA" id="ARBA00022692"/>
    </source>
</evidence>
<dbReference type="GO" id="GO:0006890">
    <property type="term" value="P:retrograde vesicle-mediated transport, Golgi to endoplasmic reticulum"/>
    <property type="evidence" value="ECO:0007669"/>
    <property type="project" value="InterPro"/>
</dbReference>
<reference evidence="13 14" key="1">
    <citation type="submission" date="2014-09" db="EMBL/GenBank/DDBJ databases">
        <authorList>
            <person name="Ellenberger Sabrina"/>
        </authorList>
    </citation>
    <scope>NUCLEOTIDE SEQUENCE [LARGE SCALE GENOMIC DNA]</scope>
    <source>
        <strain evidence="13 14">CBS 412.66</strain>
    </source>
</reference>
<evidence type="ECO:0000256" key="2">
    <source>
        <dbReference type="ARBA" id="ARBA00022448"/>
    </source>
</evidence>
<dbReference type="GO" id="GO:0005484">
    <property type="term" value="F:SNAP receptor activity"/>
    <property type="evidence" value="ECO:0007669"/>
    <property type="project" value="InterPro"/>
</dbReference>
<evidence type="ECO:0000256" key="7">
    <source>
        <dbReference type="ARBA" id="ARBA00023054"/>
    </source>
</evidence>
<feature type="transmembrane region" description="Helical" evidence="11">
    <location>
        <begin position="212"/>
        <end position="233"/>
    </location>
</feature>
<comment type="similarity">
    <text evidence="9">Belongs to the SEC20 family.</text>
</comment>
<dbReference type="GO" id="GO:0031201">
    <property type="term" value="C:SNARE complex"/>
    <property type="evidence" value="ECO:0007669"/>
    <property type="project" value="TreeGrafter"/>
</dbReference>